<dbReference type="OrthoDB" id="273555at2"/>
<organism evidence="5 6">
    <name type="scientific">Limnoglobus roseus</name>
    <dbReference type="NCBI Taxonomy" id="2598579"/>
    <lineage>
        <taxon>Bacteria</taxon>
        <taxon>Pseudomonadati</taxon>
        <taxon>Planctomycetota</taxon>
        <taxon>Planctomycetia</taxon>
        <taxon>Gemmatales</taxon>
        <taxon>Gemmataceae</taxon>
        <taxon>Limnoglobus</taxon>
    </lineage>
</organism>
<dbReference type="InterPro" id="IPR013656">
    <property type="entry name" value="PAS_4"/>
</dbReference>
<dbReference type="Pfam" id="PF08448">
    <property type="entry name" value="PAS_4"/>
    <property type="match status" value="1"/>
</dbReference>
<reference evidence="6" key="1">
    <citation type="submission" date="2019-08" db="EMBL/GenBank/DDBJ databases">
        <title>Limnoglobus roseus gen. nov., sp. nov., a novel freshwater planctomycete with a giant genome from the family Gemmataceae.</title>
        <authorList>
            <person name="Kulichevskaya I.S."/>
            <person name="Naumoff D.G."/>
            <person name="Miroshnikov K."/>
            <person name="Ivanova A."/>
            <person name="Philippov D.A."/>
            <person name="Hakobyan A."/>
            <person name="Rijpstra I.C."/>
            <person name="Sinninghe Damste J.S."/>
            <person name="Liesack W."/>
            <person name="Dedysh S.N."/>
        </authorList>
    </citation>
    <scope>NUCLEOTIDE SEQUENCE [LARGE SCALE GENOMIC DNA]</scope>
    <source>
        <strain evidence="6">PX52</strain>
    </source>
</reference>
<dbReference type="InterPro" id="IPR050204">
    <property type="entry name" value="AraC_XylS_family_regulators"/>
</dbReference>
<dbReference type="GO" id="GO:0003700">
    <property type="term" value="F:DNA-binding transcription factor activity"/>
    <property type="evidence" value="ECO:0007669"/>
    <property type="project" value="InterPro"/>
</dbReference>
<dbReference type="PROSITE" id="PS00041">
    <property type="entry name" value="HTH_ARAC_FAMILY_1"/>
    <property type="match status" value="1"/>
</dbReference>
<evidence type="ECO:0000259" key="4">
    <source>
        <dbReference type="PROSITE" id="PS01124"/>
    </source>
</evidence>
<evidence type="ECO:0000256" key="1">
    <source>
        <dbReference type="ARBA" id="ARBA00023015"/>
    </source>
</evidence>
<dbReference type="Gene3D" id="3.30.450.20">
    <property type="entry name" value="PAS domain"/>
    <property type="match status" value="1"/>
</dbReference>
<dbReference type="InterPro" id="IPR009057">
    <property type="entry name" value="Homeodomain-like_sf"/>
</dbReference>
<evidence type="ECO:0000256" key="3">
    <source>
        <dbReference type="ARBA" id="ARBA00023163"/>
    </source>
</evidence>
<dbReference type="Pfam" id="PF12833">
    <property type="entry name" value="HTH_18"/>
    <property type="match status" value="1"/>
</dbReference>
<dbReference type="InterPro" id="IPR035965">
    <property type="entry name" value="PAS-like_dom_sf"/>
</dbReference>
<dbReference type="InterPro" id="IPR018062">
    <property type="entry name" value="HTH_AraC-typ_CS"/>
</dbReference>
<name>A0A5C1A2A6_9BACT</name>
<dbReference type="PROSITE" id="PS01124">
    <property type="entry name" value="HTH_ARAC_FAMILY_2"/>
    <property type="match status" value="1"/>
</dbReference>
<dbReference type="KEGG" id="lrs:PX52LOC_00093"/>
<feature type="domain" description="HTH araC/xylS-type" evidence="4">
    <location>
        <begin position="151"/>
        <end position="249"/>
    </location>
</feature>
<dbReference type="SMART" id="SM00342">
    <property type="entry name" value="HTH_ARAC"/>
    <property type="match status" value="1"/>
</dbReference>
<keyword evidence="2" id="KW-0238">DNA-binding</keyword>
<accession>A0A5C1A2A6</accession>
<keyword evidence="6" id="KW-1185">Reference proteome</keyword>
<dbReference type="SUPFAM" id="SSF55785">
    <property type="entry name" value="PYP-like sensor domain (PAS domain)"/>
    <property type="match status" value="1"/>
</dbReference>
<evidence type="ECO:0000313" key="6">
    <source>
        <dbReference type="Proteomes" id="UP000324974"/>
    </source>
</evidence>
<dbReference type="AlphaFoldDB" id="A0A5C1A2A6"/>
<dbReference type="GO" id="GO:0043565">
    <property type="term" value="F:sequence-specific DNA binding"/>
    <property type="evidence" value="ECO:0007669"/>
    <property type="project" value="InterPro"/>
</dbReference>
<dbReference type="InterPro" id="IPR020449">
    <property type="entry name" value="Tscrpt_reg_AraC-type_HTH"/>
</dbReference>
<dbReference type="Gene3D" id="1.10.10.60">
    <property type="entry name" value="Homeodomain-like"/>
    <property type="match status" value="1"/>
</dbReference>
<keyword evidence="1" id="KW-0805">Transcription regulation</keyword>
<keyword evidence="3" id="KW-0804">Transcription</keyword>
<dbReference type="RefSeq" id="WP_149108222.1">
    <property type="nucleotide sequence ID" value="NZ_CP042425.1"/>
</dbReference>
<evidence type="ECO:0000313" key="5">
    <source>
        <dbReference type="EMBL" id="QEL13239.1"/>
    </source>
</evidence>
<protein>
    <submittedName>
        <fullName evidence="5">PAS domain-containing protein</fullName>
    </submittedName>
</protein>
<evidence type="ECO:0000256" key="2">
    <source>
        <dbReference type="ARBA" id="ARBA00023125"/>
    </source>
</evidence>
<dbReference type="InterPro" id="IPR018060">
    <property type="entry name" value="HTH_AraC"/>
</dbReference>
<dbReference type="EMBL" id="CP042425">
    <property type="protein sequence ID" value="QEL13239.1"/>
    <property type="molecule type" value="Genomic_DNA"/>
</dbReference>
<dbReference type="PANTHER" id="PTHR46796:SF13">
    <property type="entry name" value="HTH-TYPE TRANSCRIPTIONAL ACTIVATOR RHAS"/>
    <property type="match status" value="1"/>
</dbReference>
<sequence>MTIPLAARLPCREAFFRLRADVRDLLRPFDRVVGLHYFVKDVDSRMVVVSPGSIQRMGGRTEDDVIGLQPHDYLPCDLADKYLADDRRVFQTGQPLVNMIEVGIDEQRLRDWLVTDKYPLHDQQGRVIGLVGTLQSFQARRQHLVQLEPVATAADYIRDRLGEPLRLSDIAAAVGYSERQLERLFHKVFGMTVRRFVIESRVHAAARELTHSNRSVTAIAMQFGFCDSCAFSHTFRKATGLSPKEYRNRHVKMYTPDGA</sequence>
<dbReference type="PRINTS" id="PR00032">
    <property type="entry name" value="HTHARAC"/>
</dbReference>
<gene>
    <name evidence="5" type="ORF">PX52LOC_00093</name>
</gene>
<dbReference type="Proteomes" id="UP000324974">
    <property type="component" value="Chromosome"/>
</dbReference>
<dbReference type="SUPFAM" id="SSF46689">
    <property type="entry name" value="Homeodomain-like"/>
    <property type="match status" value="2"/>
</dbReference>
<proteinExistence type="predicted"/>
<dbReference type="PANTHER" id="PTHR46796">
    <property type="entry name" value="HTH-TYPE TRANSCRIPTIONAL ACTIVATOR RHAS-RELATED"/>
    <property type="match status" value="1"/>
</dbReference>